<feature type="chain" id="PRO_5003936248" description="Spore coat protein U domain-containing protein" evidence="1">
    <location>
        <begin position="27"/>
        <end position="171"/>
    </location>
</feature>
<dbReference type="EMBL" id="CP003600">
    <property type="protein sequence ID" value="AFY91900.1"/>
    <property type="molecule type" value="Genomic_DNA"/>
</dbReference>
<organism evidence="2 3">
    <name type="scientific">Chamaesiphon minutus (strain ATCC 27169 / PCC 6605)</name>
    <dbReference type="NCBI Taxonomy" id="1173020"/>
    <lineage>
        <taxon>Bacteria</taxon>
        <taxon>Bacillati</taxon>
        <taxon>Cyanobacteriota</taxon>
        <taxon>Cyanophyceae</taxon>
        <taxon>Gomontiellales</taxon>
        <taxon>Chamaesiphonaceae</taxon>
        <taxon>Chamaesiphon</taxon>
    </lineage>
</organism>
<gene>
    <name evidence="2" type="ORF">Cha6605_0623</name>
</gene>
<evidence type="ECO:0000313" key="3">
    <source>
        <dbReference type="Proteomes" id="UP000010366"/>
    </source>
</evidence>
<dbReference type="Proteomes" id="UP000010366">
    <property type="component" value="Chromosome"/>
</dbReference>
<dbReference type="KEGG" id="cmp:Cha6605_0623"/>
<keyword evidence="1" id="KW-0732">Signal</keyword>
<proteinExistence type="predicted"/>
<dbReference type="RefSeq" id="WP_015158094.1">
    <property type="nucleotide sequence ID" value="NC_019697.1"/>
</dbReference>
<keyword evidence="3" id="KW-1185">Reference proteome</keyword>
<reference evidence="2 3" key="1">
    <citation type="submission" date="2012-05" db="EMBL/GenBank/DDBJ databases">
        <title>Finished chromosome of genome of Chamaesiphon sp. PCC 6605.</title>
        <authorList>
            <consortium name="US DOE Joint Genome Institute"/>
            <person name="Gugger M."/>
            <person name="Coursin T."/>
            <person name="Rippka R."/>
            <person name="Tandeau De Marsac N."/>
            <person name="Huntemann M."/>
            <person name="Wei C.-L."/>
            <person name="Han J."/>
            <person name="Detter J.C."/>
            <person name="Han C."/>
            <person name="Tapia R."/>
            <person name="Chen A."/>
            <person name="Kyrpides N."/>
            <person name="Mavromatis K."/>
            <person name="Markowitz V."/>
            <person name="Szeto E."/>
            <person name="Ivanova N."/>
            <person name="Pagani I."/>
            <person name="Pati A."/>
            <person name="Goodwin L."/>
            <person name="Nordberg H.P."/>
            <person name="Cantor M.N."/>
            <person name="Hua S.X."/>
            <person name="Woyke T."/>
            <person name="Kerfeld C.A."/>
        </authorList>
    </citation>
    <scope>NUCLEOTIDE SEQUENCE [LARGE SCALE GENOMIC DNA]</scope>
    <source>
        <strain evidence="3">ATCC 27169 / PCC 6605</strain>
    </source>
</reference>
<dbReference type="HOGENOM" id="CLU_1560202_0_0_3"/>
<dbReference type="AlphaFoldDB" id="K9UAN8"/>
<feature type="signal peptide" evidence="1">
    <location>
        <begin position="1"/>
        <end position="26"/>
    </location>
</feature>
<protein>
    <recommendedName>
        <fullName evidence="4">Spore coat protein U domain-containing protein</fullName>
    </recommendedName>
</protein>
<evidence type="ECO:0000313" key="2">
    <source>
        <dbReference type="EMBL" id="AFY91900.1"/>
    </source>
</evidence>
<accession>K9UAN8</accession>
<evidence type="ECO:0008006" key="4">
    <source>
        <dbReference type="Google" id="ProtNLM"/>
    </source>
</evidence>
<dbReference type="STRING" id="1173020.Cha6605_0623"/>
<sequence length="171" mass="17214">MRPAKLLTLSAVVGLTTICYGNVAQAAPTPVNFSGSVAASCTIDSVTDGSLSEELSNFPAIALVATGGDRGIVQVKCNTATGVLTLAINSGSTKVYNGTAKIRFNGGGGVFGTANLPATVPSINPIVVSLPTVTNASGDIGRIQVRVDAPLGKLLKTANDYLVVVDATIVP</sequence>
<evidence type="ECO:0000256" key="1">
    <source>
        <dbReference type="SAM" id="SignalP"/>
    </source>
</evidence>
<name>K9UAN8_CHAP6</name>